<dbReference type="NCBIfam" id="NF006105">
    <property type="entry name" value="PRK08257.1-4"/>
    <property type="match status" value="1"/>
</dbReference>
<dbReference type="Gene3D" id="3.40.47.10">
    <property type="match status" value="1"/>
</dbReference>
<dbReference type="InterPro" id="IPR016039">
    <property type="entry name" value="Thiolase-like"/>
</dbReference>
<evidence type="ECO:0000256" key="2">
    <source>
        <dbReference type="ARBA" id="ARBA00022679"/>
    </source>
</evidence>
<dbReference type="PANTHER" id="PTHR18919:SF139">
    <property type="entry name" value="THIOLASE-LIKE PROTEIN TYPE 1 ADDITIONAL C-TERMINAL DOMAIN-CONTAINING PROTEIN"/>
    <property type="match status" value="1"/>
</dbReference>
<accession>H5TGB6</accession>
<comment type="caution">
    <text evidence="5">The sequence shown here is derived from an EMBL/GenBank/DDBJ whole genome shotgun (WGS) entry which is preliminary data.</text>
</comment>
<comment type="similarity">
    <text evidence="1">Belongs to the thiolase-like superfamily. Thiolase family.</text>
</comment>
<dbReference type="Proteomes" id="UP000005038">
    <property type="component" value="Unassembled WGS sequence"/>
</dbReference>
<evidence type="ECO:0000313" key="6">
    <source>
        <dbReference type="Proteomes" id="UP000005038"/>
    </source>
</evidence>
<feature type="domain" description="Thiolase-like protein type 1 additional C-terminal" evidence="4">
    <location>
        <begin position="422"/>
        <end position="498"/>
    </location>
</feature>
<organism evidence="5 6">
    <name type="scientific">Gordonia otitidis (strain DSM 44809 / CCUG 52243 / JCM 12355 / NBRC 100426 / IFM 10032)</name>
    <dbReference type="NCBI Taxonomy" id="1108044"/>
    <lineage>
        <taxon>Bacteria</taxon>
        <taxon>Bacillati</taxon>
        <taxon>Actinomycetota</taxon>
        <taxon>Actinomycetes</taxon>
        <taxon>Mycobacteriales</taxon>
        <taxon>Gordoniaceae</taxon>
        <taxon>Gordonia</taxon>
    </lineage>
</organism>
<evidence type="ECO:0000259" key="4">
    <source>
        <dbReference type="Pfam" id="PF18313"/>
    </source>
</evidence>
<sequence>MHIDPHTPVIIGVGQAGDRIDTPDYRAWSSVDLGSAATRAALDDTGAPATVAECVDVIAAVREMENMPHVPSPLGRSDNYPRSVARRVGMTPERALLEVVGGQSPQSLVTEHAEAIAAGEARCVLVVGAEATSTARYFADRDDRPDFGEEVGGQLDDRGPRFEDFIDMTMIRHRLTSMPVAYALAENARRRRLGTTVDEHRRAMGRLFAPFTEVAAANPFAASPVVRAVDELATITDANRVIAQPYPRLVVARDLVNVGSAIILTSVANASSMGIPRDRWVFLHGHTDLHEQALLARADIGASPAAAMATSGALDMAGVGVDDLATVDLYSCFPIPVFNVCDALGFDADAPTGLTVTGGLPFFGGPGHNYSSHAIVETVERLRARPGAFGLVVANGGIMSKTSVGVYSTTPAGWVPRADRRLQGRVDAEKSLSVAEFFTGPATLETYTVDHTKRGPIGVVVATTHDDHTRVAALSSDDALLAALESGDPFGAEVMIEAGEGANSARLV</sequence>
<dbReference type="EMBL" id="BAFB01000009">
    <property type="protein sequence ID" value="GAB32524.1"/>
    <property type="molecule type" value="Genomic_DNA"/>
</dbReference>
<proteinExistence type="inferred from homology"/>
<dbReference type="OrthoDB" id="4470569at2"/>
<protein>
    <recommendedName>
        <fullName evidence="4">Thiolase-like protein type 1 additional C-terminal domain-containing protein</fullName>
    </recommendedName>
</protein>
<name>H5TGB6_GORO1</name>
<dbReference type="GO" id="GO:0016746">
    <property type="term" value="F:acyltransferase activity"/>
    <property type="evidence" value="ECO:0007669"/>
    <property type="project" value="UniProtKB-KW"/>
</dbReference>
<reference evidence="5" key="1">
    <citation type="submission" date="2012-02" db="EMBL/GenBank/DDBJ databases">
        <title>Whole genome shotgun sequence of Gordonia otitidis NBRC 100426.</title>
        <authorList>
            <person name="Yoshida I."/>
            <person name="Hosoyama A."/>
            <person name="Tsuchikane K."/>
            <person name="Katsumata H."/>
            <person name="Yamazaki S."/>
            <person name="Fujita N."/>
        </authorList>
    </citation>
    <scope>NUCLEOTIDE SEQUENCE [LARGE SCALE GENOMIC DNA]</scope>
    <source>
        <strain evidence="5">NBRC 100426</strain>
    </source>
</reference>
<evidence type="ECO:0000256" key="1">
    <source>
        <dbReference type="ARBA" id="ARBA00010982"/>
    </source>
</evidence>
<evidence type="ECO:0000256" key="3">
    <source>
        <dbReference type="ARBA" id="ARBA00023315"/>
    </source>
</evidence>
<keyword evidence="3" id="KW-0012">Acyltransferase</keyword>
<dbReference type="Pfam" id="PF18313">
    <property type="entry name" value="TLP1_add_C"/>
    <property type="match status" value="1"/>
</dbReference>
<dbReference type="STRING" id="1108044.GOOTI_009_00240"/>
<dbReference type="RefSeq" id="WP_007236792.1">
    <property type="nucleotide sequence ID" value="NZ_BAFB01000009.1"/>
</dbReference>
<evidence type="ECO:0000313" key="5">
    <source>
        <dbReference type="EMBL" id="GAB32524.1"/>
    </source>
</evidence>
<gene>
    <name evidence="5" type="ORF">GOOTI_009_00240</name>
</gene>
<dbReference type="Gene3D" id="2.40.50.840">
    <property type="match status" value="1"/>
</dbReference>
<dbReference type="InterPro" id="IPR040771">
    <property type="entry name" value="TLP1_add_C"/>
</dbReference>
<dbReference type="PANTHER" id="PTHR18919">
    <property type="entry name" value="ACETYL-COA C-ACYLTRANSFERASE"/>
    <property type="match status" value="1"/>
</dbReference>
<keyword evidence="2" id="KW-0808">Transferase</keyword>
<dbReference type="SUPFAM" id="SSF53901">
    <property type="entry name" value="Thiolase-like"/>
    <property type="match status" value="2"/>
</dbReference>
<dbReference type="AlphaFoldDB" id="H5TGB6"/>
<keyword evidence="6" id="KW-1185">Reference proteome</keyword>